<dbReference type="VEuPathDB" id="VectorBase:BGLAX_030737"/>
<dbReference type="EnsemblMetazoa" id="BGLB027205-RA">
    <property type="protein sequence ID" value="BGLB027205-PA"/>
    <property type="gene ID" value="BGLB027205"/>
</dbReference>
<dbReference type="AlphaFoldDB" id="A0A2C9L557"/>
<dbReference type="OrthoDB" id="10065091at2759"/>
<reference evidence="3" key="1">
    <citation type="submission" date="2020-05" db="UniProtKB">
        <authorList>
            <consortium name="EnsemblMetazoa"/>
        </authorList>
    </citation>
    <scope>IDENTIFICATION</scope>
    <source>
        <strain evidence="3">BB02</strain>
    </source>
</reference>
<protein>
    <submittedName>
        <fullName evidence="3">Uncharacterized protein</fullName>
    </submittedName>
</protein>
<dbReference type="KEGG" id="bgt:106055212"/>
<sequence>MASKVKSADKNVDTKSNEAILKQRVKELEEEVSSLKRRLDELRKAKNTTVVKREREILEVGNPLARRHSKTIDEKELDRLLSEKDKDWQKEVNEMKKKFAAELEILKKKTTEIPDKNSTCNHETELEFLQQRNEVLENENVAIMTQNRELRDRVFVLMSDLNVKEAKWCEMEEKFKSELQRSWGEKYKQWMDSTEAKISDLQRTNALLRTYLKDHKPTGQDPSGQEPDFDHL</sequence>
<feature type="coiled-coil region" evidence="1">
    <location>
        <begin position="11"/>
        <end position="45"/>
    </location>
</feature>
<keyword evidence="1" id="KW-0175">Coiled coil</keyword>
<dbReference type="Proteomes" id="UP000076420">
    <property type="component" value="Unassembled WGS sequence"/>
</dbReference>
<organism evidence="3 4">
    <name type="scientific">Biomphalaria glabrata</name>
    <name type="common">Bloodfluke planorb</name>
    <name type="synonym">Freshwater snail</name>
    <dbReference type="NCBI Taxonomy" id="6526"/>
    <lineage>
        <taxon>Eukaryota</taxon>
        <taxon>Metazoa</taxon>
        <taxon>Spiralia</taxon>
        <taxon>Lophotrochozoa</taxon>
        <taxon>Mollusca</taxon>
        <taxon>Gastropoda</taxon>
        <taxon>Heterobranchia</taxon>
        <taxon>Euthyneura</taxon>
        <taxon>Panpulmonata</taxon>
        <taxon>Hygrophila</taxon>
        <taxon>Lymnaeoidea</taxon>
        <taxon>Planorbidae</taxon>
        <taxon>Biomphalaria</taxon>
    </lineage>
</organism>
<evidence type="ECO:0000256" key="1">
    <source>
        <dbReference type="SAM" id="Coils"/>
    </source>
</evidence>
<dbReference type="VEuPathDB" id="VectorBase:BGLB027205"/>
<name>A0A2C9L557_BIOGL</name>
<evidence type="ECO:0000313" key="3">
    <source>
        <dbReference type="EnsemblMetazoa" id="BGLB027205-PA"/>
    </source>
</evidence>
<evidence type="ECO:0000313" key="4">
    <source>
        <dbReference type="Proteomes" id="UP000076420"/>
    </source>
</evidence>
<feature type="region of interest" description="Disordered" evidence="2">
    <location>
        <begin position="213"/>
        <end position="232"/>
    </location>
</feature>
<accession>A0A2C9L557</accession>
<feature type="coiled-coil region" evidence="1">
    <location>
        <begin position="89"/>
        <end position="153"/>
    </location>
</feature>
<evidence type="ECO:0000256" key="2">
    <source>
        <dbReference type="SAM" id="MobiDB-lite"/>
    </source>
</evidence>
<proteinExistence type="predicted"/>
<gene>
    <name evidence="3" type="primary">106055212</name>
</gene>